<proteinExistence type="predicted"/>
<gene>
    <name evidence="1" type="ORF">HPB49_023066</name>
</gene>
<sequence length="271" mass="29617">MFSSPLLCHPVFSSLDKPTIVDWSHRPLQRDDACLTIDTPHAFDTAMVPLVTLISFLAAVVTATESYGLQRMPERRVRRTVDALCGSERFVNAVVRTLMDESRPLLSATEPLLLGDGPEYGGVRLRRGQLWGAATVHMREPLLLRCDPLRVAVAVHVALNNSQLAYDWEADTNTLLGSRGTASVFARHMSLKAGVLLPRKVAGALSPIRVTAVRITELIGADVTVSGPWPFAALMSAAANLLLKSFPDQVRALMADPLRDGLQRYLDENLA</sequence>
<keyword evidence="2" id="KW-1185">Reference proteome</keyword>
<evidence type="ECO:0000313" key="2">
    <source>
        <dbReference type="Proteomes" id="UP000821865"/>
    </source>
</evidence>
<comment type="caution">
    <text evidence="1">The sequence shown here is derived from an EMBL/GenBank/DDBJ whole genome shotgun (WGS) entry which is preliminary data.</text>
</comment>
<name>A0ACB8CTI9_DERSI</name>
<dbReference type="Proteomes" id="UP000821865">
    <property type="component" value="Chromosome 5"/>
</dbReference>
<protein>
    <submittedName>
        <fullName evidence="1">Uncharacterized protein</fullName>
    </submittedName>
</protein>
<reference evidence="1" key="1">
    <citation type="submission" date="2020-05" db="EMBL/GenBank/DDBJ databases">
        <title>Large-scale comparative analyses of tick genomes elucidate their genetic diversity and vector capacities.</title>
        <authorList>
            <person name="Jia N."/>
            <person name="Wang J."/>
            <person name="Shi W."/>
            <person name="Du L."/>
            <person name="Sun Y."/>
            <person name="Zhan W."/>
            <person name="Jiang J."/>
            <person name="Wang Q."/>
            <person name="Zhang B."/>
            <person name="Ji P."/>
            <person name="Sakyi L.B."/>
            <person name="Cui X."/>
            <person name="Yuan T."/>
            <person name="Jiang B."/>
            <person name="Yang W."/>
            <person name="Lam T.T.-Y."/>
            <person name="Chang Q."/>
            <person name="Ding S."/>
            <person name="Wang X."/>
            <person name="Zhu J."/>
            <person name="Ruan X."/>
            <person name="Zhao L."/>
            <person name="Wei J."/>
            <person name="Que T."/>
            <person name="Du C."/>
            <person name="Cheng J."/>
            <person name="Dai P."/>
            <person name="Han X."/>
            <person name="Huang E."/>
            <person name="Gao Y."/>
            <person name="Liu J."/>
            <person name="Shao H."/>
            <person name="Ye R."/>
            <person name="Li L."/>
            <person name="Wei W."/>
            <person name="Wang X."/>
            <person name="Wang C."/>
            <person name="Yang T."/>
            <person name="Huo Q."/>
            <person name="Li W."/>
            <person name="Guo W."/>
            <person name="Chen H."/>
            <person name="Zhou L."/>
            <person name="Ni X."/>
            <person name="Tian J."/>
            <person name="Zhou Y."/>
            <person name="Sheng Y."/>
            <person name="Liu T."/>
            <person name="Pan Y."/>
            <person name="Xia L."/>
            <person name="Li J."/>
            <person name="Zhao F."/>
            <person name="Cao W."/>
        </authorList>
    </citation>
    <scope>NUCLEOTIDE SEQUENCE</scope>
    <source>
        <strain evidence="1">Dsil-2018</strain>
    </source>
</reference>
<organism evidence="1 2">
    <name type="scientific">Dermacentor silvarum</name>
    <name type="common">Tick</name>
    <dbReference type="NCBI Taxonomy" id="543639"/>
    <lineage>
        <taxon>Eukaryota</taxon>
        <taxon>Metazoa</taxon>
        <taxon>Ecdysozoa</taxon>
        <taxon>Arthropoda</taxon>
        <taxon>Chelicerata</taxon>
        <taxon>Arachnida</taxon>
        <taxon>Acari</taxon>
        <taxon>Parasitiformes</taxon>
        <taxon>Ixodida</taxon>
        <taxon>Ixodoidea</taxon>
        <taxon>Ixodidae</taxon>
        <taxon>Rhipicephalinae</taxon>
        <taxon>Dermacentor</taxon>
    </lineage>
</organism>
<evidence type="ECO:0000313" key="1">
    <source>
        <dbReference type="EMBL" id="KAH7950360.1"/>
    </source>
</evidence>
<accession>A0ACB8CTI9</accession>
<dbReference type="EMBL" id="CM023474">
    <property type="protein sequence ID" value="KAH7950360.1"/>
    <property type="molecule type" value="Genomic_DNA"/>
</dbReference>